<keyword evidence="3" id="KW-1185">Reference proteome</keyword>
<dbReference type="Gene3D" id="3.40.430.10">
    <property type="entry name" value="Dihydrofolate Reductase, subunit A"/>
    <property type="match status" value="1"/>
</dbReference>
<dbReference type="SUPFAM" id="SSF53597">
    <property type="entry name" value="Dihydrofolate reductase-like"/>
    <property type="match status" value="1"/>
</dbReference>
<gene>
    <name evidence="2" type="ORF">SAMN05216298_2625</name>
</gene>
<evidence type="ECO:0000313" key="2">
    <source>
        <dbReference type="EMBL" id="SDL08055.1"/>
    </source>
</evidence>
<proteinExistence type="predicted"/>
<dbReference type="RefSeq" id="WP_176953323.1">
    <property type="nucleotide sequence ID" value="NZ_FNGF01000003.1"/>
</dbReference>
<reference evidence="3" key="1">
    <citation type="submission" date="2016-10" db="EMBL/GenBank/DDBJ databases">
        <authorList>
            <person name="Varghese N."/>
            <person name="Submissions S."/>
        </authorList>
    </citation>
    <scope>NUCLEOTIDE SEQUENCE [LARGE SCALE GENOMIC DNA]</scope>
    <source>
        <strain evidence="3">CGMCC 4.3147</strain>
    </source>
</reference>
<dbReference type="Pfam" id="PF01872">
    <property type="entry name" value="RibD_C"/>
    <property type="match status" value="1"/>
</dbReference>
<dbReference type="InterPro" id="IPR002734">
    <property type="entry name" value="RibDG_C"/>
</dbReference>
<name>A0A1G9H5A2_9ACTN</name>
<dbReference type="Proteomes" id="UP000198662">
    <property type="component" value="Unassembled WGS sequence"/>
</dbReference>
<dbReference type="AlphaFoldDB" id="A0A1G9H5A2"/>
<dbReference type="STRING" id="380244.SAMN05216298_2625"/>
<organism evidence="2 3">
    <name type="scientific">Glycomyces sambucus</name>
    <dbReference type="NCBI Taxonomy" id="380244"/>
    <lineage>
        <taxon>Bacteria</taxon>
        <taxon>Bacillati</taxon>
        <taxon>Actinomycetota</taxon>
        <taxon>Actinomycetes</taxon>
        <taxon>Glycomycetales</taxon>
        <taxon>Glycomycetaceae</taxon>
        <taxon>Glycomyces</taxon>
    </lineage>
</organism>
<evidence type="ECO:0000313" key="3">
    <source>
        <dbReference type="Proteomes" id="UP000198662"/>
    </source>
</evidence>
<protein>
    <submittedName>
        <fullName evidence="2">Dihydrofolate reductase</fullName>
    </submittedName>
</protein>
<accession>A0A1G9H5A2</accession>
<feature type="domain" description="Bacterial bifunctional deaminase-reductase C-terminal" evidence="1">
    <location>
        <begin position="2"/>
        <end position="180"/>
    </location>
</feature>
<dbReference type="GO" id="GO:0009231">
    <property type="term" value="P:riboflavin biosynthetic process"/>
    <property type="evidence" value="ECO:0007669"/>
    <property type="project" value="InterPro"/>
</dbReference>
<evidence type="ECO:0000259" key="1">
    <source>
        <dbReference type="Pfam" id="PF01872"/>
    </source>
</evidence>
<dbReference type="GO" id="GO:0008703">
    <property type="term" value="F:5-amino-6-(5-phosphoribosylamino)uracil reductase activity"/>
    <property type="evidence" value="ECO:0007669"/>
    <property type="project" value="InterPro"/>
</dbReference>
<dbReference type="EMBL" id="FNGF01000003">
    <property type="protein sequence ID" value="SDL08055.1"/>
    <property type="molecule type" value="Genomic_DNA"/>
</dbReference>
<dbReference type="InterPro" id="IPR024072">
    <property type="entry name" value="DHFR-like_dom_sf"/>
</dbReference>
<sequence length="198" mass="21708">MRTVIVCNIVSLDGRYEGPGGDFTALDMDGAFDAYNLDLIRRAGTVVLGRRSFELFGSFWPAVADAPEDASDPVLTDVNREFSRRCNRIPKVVVSDSYTPPLDHPWTDTTTVVPRAEVGAWIAEERGNGSGDIVVFASRTLWTGLLEEDLIDEIHLAVDPVVLAAGTPLFQEPAALETLDALRLDGSNNVLLRLRPKR</sequence>